<dbReference type="EMBL" id="JARK01001440">
    <property type="protein sequence ID" value="EYC01866.1"/>
    <property type="molecule type" value="Genomic_DNA"/>
</dbReference>
<dbReference type="Pfam" id="PF10294">
    <property type="entry name" value="Methyltransf_16"/>
    <property type="match status" value="1"/>
</dbReference>
<accession>A0A016TGN3</accession>
<protein>
    <recommendedName>
        <fullName evidence="3">Methyltransferase small domain-containing protein</fullName>
    </recommendedName>
</protein>
<dbReference type="SUPFAM" id="SSF53335">
    <property type="entry name" value="S-adenosyl-L-methionine-dependent methyltransferases"/>
    <property type="match status" value="1"/>
</dbReference>
<dbReference type="AlphaFoldDB" id="A0A016TGN3"/>
<dbReference type="CDD" id="cd02440">
    <property type="entry name" value="AdoMet_MTases"/>
    <property type="match status" value="1"/>
</dbReference>
<comment type="caution">
    <text evidence="1">The sequence shown here is derived from an EMBL/GenBank/DDBJ whole genome shotgun (WGS) entry which is preliminary data.</text>
</comment>
<dbReference type="STRING" id="53326.A0A016TGN3"/>
<sequence>MLTLVVWFCQQQRTRVLRRSRQPEPACGAPASLPKNAAPGGAYQRSLPFTFPIRTMSCIAGVGLESTIPIDIYKIFIVDYDMHALCTTIFVAVLVVMTSSTANAQALVVYNDNQAPLKRFSERKKLLEIGDFKVHLQQNWNENGVAGVLWDSASVLSEYLVRNNVVRGRRVLELGAGTGLPSIVAAKLSALHVTATDQPMALPLLRQNLEANLNEEQLSAVTVLPLDWTNPPKEQLSCDVILGADLVYNEGVFEALRGVLKWLVSGDTVMLMATKIRYPKDKRFYETLEDEFVVSQVHYDNATDVILYRITRKREEL</sequence>
<evidence type="ECO:0000313" key="2">
    <source>
        <dbReference type="Proteomes" id="UP000024635"/>
    </source>
</evidence>
<dbReference type="InterPro" id="IPR029063">
    <property type="entry name" value="SAM-dependent_MTases_sf"/>
</dbReference>
<evidence type="ECO:0000313" key="1">
    <source>
        <dbReference type="EMBL" id="EYC01866.1"/>
    </source>
</evidence>
<reference evidence="2" key="1">
    <citation type="journal article" date="2015" name="Nat. Genet.">
        <title>The genome and transcriptome of the zoonotic hookworm Ancylostoma ceylanicum identify infection-specific gene families.</title>
        <authorList>
            <person name="Schwarz E.M."/>
            <person name="Hu Y."/>
            <person name="Antoshechkin I."/>
            <person name="Miller M.M."/>
            <person name="Sternberg P.W."/>
            <person name="Aroian R.V."/>
        </authorList>
    </citation>
    <scope>NUCLEOTIDE SEQUENCE</scope>
    <source>
        <strain evidence="2">HY135</strain>
    </source>
</reference>
<name>A0A016TGN3_9BILA</name>
<dbReference type="Proteomes" id="UP000024635">
    <property type="component" value="Unassembled WGS sequence"/>
</dbReference>
<dbReference type="InterPro" id="IPR019410">
    <property type="entry name" value="Methyltransf_16"/>
</dbReference>
<dbReference type="PANTHER" id="PTHR14614:SF132">
    <property type="entry name" value="PROTEIN-LYSINE METHYLTRANSFERASE C42C1.13"/>
    <property type="match status" value="1"/>
</dbReference>
<gene>
    <name evidence="1" type="primary">Acey_s0104.g3644</name>
    <name evidence="1" type="ORF">Y032_0104g3644</name>
</gene>
<evidence type="ECO:0008006" key="3">
    <source>
        <dbReference type="Google" id="ProtNLM"/>
    </source>
</evidence>
<dbReference type="OrthoDB" id="413520at2759"/>
<proteinExistence type="predicted"/>
<keyword evidence="2" id="KW-1185">Reference proteome</keyword>
<dbReference type="Gene3D" id="3.40.50.150">
    <property type="entry name" value="Vaccinia Virus protein VP39"/>
    <property type="match status" value="1"/>
</dbReference>
<dbReference type="PANTHER" id="PTHR14614">
    <property type="entry name" value="HEPATOCELLULAR CARCINOMA-ASSOCIATED ANTIGEN"/>
    <property type="match status" value="1"/>
</dbReference>
<organism evidence="1 2">
    <name type="scientific">Ancylostoma ceylanicum</name>
    <dbReference type="NCBI Taxonomy" id="53326"/>
    <lineage>
        <taxon>Eukaryota</taxon>
        <taxon>Metazoa</taxon>
        <taxon>Ecdysozoa</taxon>
        <taxon>Nematoda</taxon>
        <taxon>Chromadorea</taxon>
        <taxon>Rhabditida</taxon>
        <taxon>Rhabditina</taxon>
        <taxon>Rhabditomorpha</taxon>
        <taxon>Strongyloidea</taxon>
        <taxon>Ancylostomatidae</taxon>
        <taxon>Ancylostomatinae</taxon>
        <taxon>Ancylostoma</taxon>
    </lineage>
</organism>